<accession>A0A550I8U6</accession>
<gene>
    <name evidence="6" type="ORF">FGM01_05790</name>
</gene>
<sequence length="400" mass="46607">MTRNFSSLPEMKETRNPRLLKVVKRASQSPAIIFFAGIHGNEKAGYTAIEEVLNEIKIEDIQGSIYAIAGNLKALSKNKRFLDYDLNRMWTSARMDKRSYEKKIYREDEEQLEIQKILDEIIQEQHAQLYFIDLHTTSSDTLPFITINDSLINRRFSRLFPVPVILGIEEYLEGPLLSHINKMGYVSLGFESGQHASKQAITNARAFIRLALHFAGVYSFENSEEDFRSLRISAKENEHFYEIVYRYNILKNEHFKMKPGFSSFEVHQKGTLLATSDDRDIYLSKKATLFMPLYQKKGEDGYYLIRKINPIFLSLSAWCRKIQADGVLAVLPGVKWADANRSELLIDLKIARFLAKPIFHLLGYRSKETGPHFLKISSRDRVSKTWLYEDQYWYKKNPFR</sequence>
<dbReference type="OrthoDB" id="1523003at2"/>
<dbReference type="Gene3D" id="3.40.630.10">
    <property type="entry name" value="Zn peptidases"/>
    <property type="match status" value="1"/>
</dbReference>
<dbReference type="GO" id="GO:0046872">
    <property type="term" value="F:metal ion binding"/>
    <property type="evidence" value="ECO:0007669"/>
    <property type="project" value="UniProtKB-KW"/>
</dbReference>
<organism evidence="6 7">
    <name type="scientific">Christiangramia sabulilitoris</name>
    <dbReference type="NCBI Taxonomy" id="2583991"/>
    <lineage>
        <taxon>Bacteria</taxon>
        <taxon>Pseudomonadati</taxon>
        <taxon>Bacteroidota</taxon>
        <taxon>Flavobacteriia</taxon>
        <taxon>Flavobacteriales</taxon>
        <taxon>Flavobacteriaceae</taxon>
        <taxon>Christiangramia</taxon>
    </lineage>
</organism>
<protein>
    <submittedName>
        <fullName evidence="6">Aspartoacylase</fullName>
    </submittedName>
</protein>
<comment type="caution">
    <text evidence="6">The sequence shown here is derived from an EMBL/GenBank/DDBJ whole genome shotgun (WGS) entry which is preliminary data.</text>
</comment>
<proteinExistence type="predicted"/>
<evidence type="ECO:0000256" key="2">
    <source>
        <dbReference type="ARBA" id="ARBA00022723"/>
    </source>
</evidence>
<comment type="cofactor">
    <cofactor evidence="1">
        <name>Zn(2+)</name>
        <dbReference type="ChEBI" id="CHEBI:29105"/>
    </cofactor>
</comment>
<name>A0A550I8U6_9FLAO</name>
<feature type="domain" description="Succinylglutamate desuccinylase/Aspartoacylase catalytic" evidence="5">
    <location>
        <begin position="30"/>
        <end position="145"/>
    </location>
</feature>
<dbReference type="Proteomes" id="UP000315131">
    <property type="component" value="Unassembled WGS sequence"/>
</dbReference>
<keyword evidence="3" id="KW-0378">Hydrolase</keyword>
<dbReference type="GO" id="GO:0005829">
    <property type="term" value="C:cytosol"/>
    <property type="evidence" value="ECO:0007669"/>
    <property type="project" value="TreeGrafter"/>
</dbReference>
<keyword evidence="2" id="KW-0479">Metal-binding</keyword>
<keyword evidence="4" id="KW-0862">Zinc</keyword>
<dbReference type="PANTHER" id="PTHR15162:SF7">
    <property type="entry name" value="SUCCINYLGLUTAMATE DESUCCINYLASE"/>
    <property type="match status" value="1"/>
</dbReference>
<evidence type="ECO:0000256" key="4">
    <source>
        <dbReference type="ARBA" id="ARBA00022833"/>
    </source>
</evidence>
<evidence type="ECO:0000256" key="3">
    <source>
        <dbReference type="ARBA" id="ARBA00022801"/>
    </source>
</evidence>
<dbReference type="InterPro" id="IPR055438">
    <property type="entry name" value="AstE_AspA_cat"/>
</dbReference>
<evidence type="ECO:0000259" key="5">
    <source>
        <dbReference type="Pfam" id="PF24827"/>
    </source>
</evidence>
<dbReference type="PANTHER" id="PTHR15162">
    <property type="entry name" value="ASPARTOACYLASE"/>
    <property type="match status" value="1"/>
</dbReference>
<keyword evidence="7" id="KW-1185">Reference proteome</keyword>
<dbReference type="SUPFAM" id="SSF53187">
    <property type="entry name" value="Zn-dependent exopeptidases"/>
    <property type="match status" value="1"/>
</dbReference>
<dbReference type="GO" id="GO:0016788">
    <property type="term" value="F:hydrolase activity, acting on ester bonds"/>
    <property type="evidence" value="ECO:0007669"/>
    <property type="project" value="InterPro"/>
</dbReference>
<dbReference type="InterPro" id="IPR050178">
    <property type="entry name" value="AspA/AstE_fam"/>
</dbReference>
<reference evidence="6 7" key="1">
    <citation type="submission" date="2019-06" db="EMBL/GenBank/DDBJ databases">
        <title>Gramella sabulilitoris sp. nov., isolated from a marine sand.</title>
        <authorList>
            <person name="Yoon J.-H."/>
        </authorList>
    </citation>
    <scope>NUCLEOTIDE SEQUENCE [LARGE SCALE GENOMIC DNA]</scope>
    <source>
        <strain evidence="6 7">HSMS-1</strain>
    </source>
</reference>
<evidence type="ECO:0000313" key="7">
    <source>
        <dbReference type="Proteomes" id="UP000315131"/>
    </source>
</evidence>
<evidence type="ECO:0000256" key="1">
    <source>
        <dbReference type="ARBA" id="ARBA00001947"/>
    </source>
</evidence>
<evidence type="ECO:0000313" key="6">
    <source>
        <dbReference type="EMBL" id="TRO67395.1"/>
    </source>
</evidence>
<dbReference type="EMBL" id="VHSF01000001">
    <property type="protein sequence ID" value="TRO67395.1"/>
    <property type="molecule type" value="Genomic_DNA"/>
</dbReference>
<dbReference type="AlphaFoldDB" id="A0A550I8U6"/>
<dbReference type="Pfam" id="PF24827">
    <property type="entry name" value="AstE_AspA_cat"/>
    <property type="match status" value="1"/>
</dbReference>